<reference evidence="2 3" key="1">
    <citation type="submission" date="2020-05" db="EMBL/GenBank/DDBJ databases">
        <title>MicrobeNet Type strains.</title>
        <authorList>
            <person name="Nicholson A.C."/>
        </authorList>
    </citation>
    <scope>NUCLEOTIDE SEQUENCE [LARGE SCALE GENOMIC DNA]</scope>
    <source>
        <strain evidence="2 3">JCM 3224</strain>
    </source>
</reference>
<dbReference type="EMBL" id="JABELX010000012">
    <property type="protein sequence ID" value="NNH74042.1"/>
    <property type="molecule type" value="Genomic_DNA"/>
</dbReference>
<keyword evidence="1" id="KW-0472">Membrane</keyword>
<keyword evidence="1" id="KW-0812">Transmembrane</keyword>
<keyword evidence="1" id="KW-1133">Transmembrane helix</keyword>
<evidence type="ECO:0000313" key="3">
    <source>
        <dbReference type="Proteomes" id="UP000586827"/>
    </source>
</evidence>
<evidence type="ECO:0000313" key="2">
    <source>
        <dbReference type="EMBL" id="NNH74042.1"/>
    </source>
</evidence>
<dbReference type="Pfam" id="PF10947">
    <property type="entry name" value="DUF2628"/>
    <property type="match status" value="1"/>
</dbReference>
<proteinExistence type="predicted"/>
<dbReference type="Proteomes" id="UP000586827">
    <property type="component" value="Unassembled WGS sequence"/>
</dbReference>
<dbReference type="AlphaFoldDB" id="A0A849C5Y5"/>
<gene>
    <name evidence="2" type="ORF">HLB23_30015</name>
</gene>
<keyword evidence="3" id="KW-1185">Reference proteome</keyword>
<comment type="caution">
    <text evidence="2">The sequence shown here is derived from an EMBL/GenBank/DDBJ whole genome shotgun (WGS) entry which is preliminary data.</text>
</comment>
<organism evidence="2 3">
    <name type="scientific">Nocardia uniformis</name>
    <dbReference type="NCBI Taxonomy" id="53432"/>
    <lineage>
        <taxon>Bacteria</taxon>
        <taxon>Bacillati</taxon>
        <taxon>Actinomycetota</taxon>
        <taxon>Actinomycetes</taxon>
        <taxon>Mycobacteriales</taxon>
        <taxon>Nocardiaceae</taxon>
        <taxon>Nocardia</taxon>
    </lineage>
</organism>
<feature type="transmembrane region" description="Helical" evidence="1">
    <location>
        <begin position="75"/>
        <end position="96"/>
    </location>
</feature>
<feature type="transmembrane region" description="Helical" evidence="1">
    <location>
        <begin position="49"/>
        <end position="69"/>
    </location>
</feature>
<name>A0A849C5Y5_9NOCA</name>
<sequence>MSTPNSSTDSKLKPKWQERFDFFDSHGHPGSAEYRQGMKSVTFGKRMRITSNFIAFFFGPVYFFVLGLWKKNLSLLGIWVVIGIVATALDVSDLLARALGMGMAVLYMSTANYAYYLQRTRGIQSWNPFEGMGKRAPTR</sequence>
<evidence type="ECO:0000256" key="1">
    <source>
        <dbReference type="SAM" id="Phobius"/>
    </source>
</evidence>
<dbReference type="RefSeq" id="WP_067516675.1">
    <property type="nucleotide sequence ID" value="NZ_JABELX010000012.1"/>
</dbReference>
<accession>A0A849C5Y5</accession>
<protein>
    <submittedName>
        <fullName evidence="2">DUF2628 domain-containing protein</fullName>
    </submittedName>
</protein>
<dbReference type="InterPro" id="IPR024399">
    <property type="entry name" value="DUF2628"/>
</dbReference>